<dbReference type="PANTHER" id="PTHR19278">
    <property type="entry name" value="OROTATE PHOSPHORIBOSYLTRANSFERASE"/>
    <property type="match status" value="1"/>
</dbReference>
<evidence type="ECO:0000256" key="1">
    <source>
        <dbReference type="ARBA" id="ARBA00004725"/>
    </source>
</evidence>
<dbReference type="GO" id="GO:0019856">
    <property type="term" value="P:pyrimidine nucleobase biosynthetic process"/>
    <property type="evidence" value="ECO:0007669"/>
    <property type="project" value="TreeGrafter"/>
</dbReference>
<feature type="region of interest" description="Disordered" evidence="3">
    <location>
        <begin position="346"/>
        <end position="372"/>
    </location>
</feature>
<dbReference type="GO" id="GO:0006222">
    <property type="term" value="P:UMP biosynthetic process"/>
    <property type="evidence" value="ECO:0007669"/>
    <property type="project" value="TreeGrafter"/>
</dbReference>
<reference evidence="5" key="1">
    <citation type="submission" date="2019-04" db="EMBL/GenBank/DDBJ databases">
        <title>Friends and foes A comparative genomics studyof 23 Aspergillus species from section Flavi.</title>
        <authorList>
            <consortium name="DOE Joint Genome Institute"/>
            <person name="Kjaerbolling I."/>
            <person name="Vesth T."/>
            <person name="Frisvad J.C."/>
            <person name="Nybo J.L."/>
            <person name="Theobald S."/>
            <person name="Kildgaard S."/>
            <person name="Isbrandt T."/>
            <person name="Kuo A."/>
            <person name="Sato A."/>
            <person name="Lyhne E.K."/>
            <person name="Kogle M.E."/>
            <person name="Wiebenga A."/>
            <person name="Kun R.S."/>
            <person name="Lubbers R.J."/>
            <person name="Makela M.R."/>
            <person name="Barry K."/>
            <person name="Chovatia M."/>
            <person name="Clum A."/>
            <person name="Daum C."/>
            <person name="Haridas S."/>
            <person name="He G."/>
            <person name="LaButti K."/>
            <person name="Lipzen A."/>
            <person name="Mondo S."/>
            <person name="Riley R."/>
            <person name="Salamov A."/>
            <person name="Simmons B.A."/>
            <person name="Magnuson J.K."/>
            <person name="Henrissat B."/>
            <person name="Mortensen U.H."/>
            <person name="Larsen T.O."/>
            <person name="Devries R.P."/>
            <person name="Grigoriev I.V."/>
            <person name="Machida M."/>
            <person name="Baker S.E."/>
            <person name="Andersen M.R."/>
        </authorList>
    </citation>
    <scope>NUCLEOTIDE SEQUENCE [LARGE SCALE GENOMIC DNA]</scope>
    <source>
        <strain evidence="5">CBS 553.77</strain>
    </source>
</reference>
<dbReference type="GO" id="GO:0004590">
    <property type="term" value="F:orotidine-5'-phosphate decarboxylase activity"/>
    <property type="evidence" value="ECO:0007669"/>
    <property type="project" value="TreeGrafter"/>
</dbReference>
<dbReference type="InterPro" id="IPR013785">
    <property type="entry name" value="Aldolase_TIM"/>
</dbReference>
<protein>
    <recommendedName>
        <fullName evidence="6">Orotidine 5'-phosphate decarboxylase domain-containing protein</fullName>
    </recommendedName>
</protein>
<dbReference type="OrthoDB" id="10263753at2759"/>
<keyword evidence="5" id="KW-1185">Reference proteome</keyword>
<feature type="region of interest" description="Disordered" evidence="3">
    <location>
        <begin position="185"/>
        <end position="205"/>
    </location>
</feature>
<name>A0A5N6ZDQ4_9EURO</name>
<accession>A0A5N6ZDQ4</accession>
<gene>
    <name evidence="4" type="ORF">BDV28DRAFT_129110</name>
</gene>
<keyword evidence="2" id="KW-0665">Pyrimidine biosynthesis</keyword>
<dbReference type="EMBL" id="ML739054">
    <property type="protein sequence ID" value="KAE8355323.1"/>
    <property type="molecule type" value="Genomic_DNA"/>
</dbReference>
<evidence type="ECO:0000313" key="4">
    <source>
        <dbReference type="EMBL" id="KAE8355323.1"/>
    </source>
</evidence>
<comment type="pathway">
    <text evidence="1">Pyrimidine metabolism; UMP biosynthesis via de novo pathway.</text>
</comment>
<evidence type="ECO:0000256" key="2">
    <source>
        <dbReference type="ARBA" id="ARBA00022975"/>
    </source>
</evidence>
<evidence type="ECO:0008006" key="6">
    <source>
        <dbReference type="Google" id="ProtNLM"/>
    </source>
</evidence>
<organism evidence="4 5">
    <name type="scientific">Aspergillus coremiiformis</name>
    <dbReference type="NCBI Taxonomy" id="138285"/>
    <lineage>
        <taxon>Eukaryota</taxon>
        <taxon>Fungi</taxon>
        <taxon>Dikarya</taxon>
        <taxon>Ascomycota</taxon>
        <taxon>Pezizomycotina</taxon>
        <taxon>Eurotiomycetes</taxon>
        <taxon>Eurotiomycetidae</taxon>
        <taxon>Eurotiales</taxon>
        <taxon>Aspergillaceae</taxon>
        <taxon>Aspergillus</taxon>
        <taxon>Aspergillus subgen. Circumdati</taxon>
    </lineage>
</organism>
<evidence type="ECO:0000256" key="3">
    <source>
        <dbReference type="SAM" id="MobiDB-lite"/>
    </source>
</evidence>
<proteinExistence type="predicted"/>
<evidence type="ECO:0000313" key="5">
    <source>
        <dbReference type="Proteomes" id="UP000327118"/>
    </source>
</evidence>
<dbReference type="Gene3D" id="3.20.20.70">
    <property type="entry name" value="Aldolase class I"/>
    <property type="match status" value="1"/>
</dbReference>
<feature type="compositionally biased region" description="Polar residues" evidence="3">
    <location>
        <begin position="185"/>
        <end position="197"/>
    </location>
</feature>
<dbReference type="Proteomes" id="UP000327118">
    <property type="component" value="Unassembled WGS sequence"/>
</dbReference>
<dbReference type="GO" id="GO:0004588">
    <property type="term" value="F:orotate phosphoribosyltransferase activity"/>
    <property type="evidence" value="ECO:0007669"/>
    <property type="project" value="TreeGrafter"/>
</dbReference>
<dbReference type="PANTHER" id="PTHR19278:SF9">
    <property type="entry name" value="URIDINE 5'-MONOPHOSPHATE SYNTHASE"/>
    <property type="match status" value="1"/>
</dbReference>
<dbReference type="AlphaFoldDB" id="A0A5N6ZDQ4"/>
<sequence>MEGTALESPSFFGNRLISYLQTLTTAKKGLPFGLPVCVAPSHTITTTDALLQLASSVGPHIAVLQIHADIIDDWSDETARQLTSLAKRHGFLLWESGRILNATVEIVGRQKTEAREAKRQIVDLIRKKYTKGVIKEASWAVLGTAWASGVAVGNQEADILIPTLKAAAREAVADAVQTIKTEITANNPSEHSSTSFESIAPENGDAGPPHLTLDYAVGDISGLSLPPRKASTISLTQTITQHTEDVMESPTDSGVYERKESFQSGNSSLFAINENIPPAPLLSRGLVLCLPSTTDSSFKSDYRKSCFAAARANQDFVIGFVCSELWHLVSQRKDIFDTERLTHGEDQHHYHHHQQQQQQQQPSPYASDEEEPQPCLALFSSIPPRFSLMGGSDFEDHDEVDEVDEMSCSAMEMSQVDTTNQTAMNLFYSMGHALKLREASMKEKQNGLSSTSNRNEDEILHIPVVSLP</sequence>